<feature type="transmembrane region" description="Helical" evidence="1">
    <location>
        <begin position="227"/>
        <end position="253"/>
    </location>
</feature>
<gene>
    <name evidence="2" type="ORF">ACFSQ3_07995</name>
</gene>
<reference evidence="3" key="1">
    <citation type="journal article" date="2019" name="Int. J. Syst. Evol. Microbiol.">
        <title>The Global Catalogue of Microorganisms (GCM) 10K type strain sequencing project: providing services to taxonomists for standard genome sequencing and annotation.</title>
        <authorList>
            <consortium name="The Broad Institute Genomics Platform"/>
            <consortium name="The Broad Institute Genome Sequencing Center for Infectious Disease"/>
            <person name="Wu L."/>
            <person name="Ma J."/>
        </authorList>
    </citation>
    <scope>NUCLEOTIDE SEQUENCE [LARGE SCALE GENOMIC DNA]</scope>
    <source>
        <strain evidence="3">KCTC 42248</strain>
    </source>
</reference>
<comment type="caution">
    <text evidence="2">The sequence shown here is derived from an EMBL/GenBank/DDBJ whole genome shotgun (WGS) entry which is preliminary data.</text>
</comment>
<dbReference type="Proteomes" id="UP001597393">
    <property type="component" value="Unassembled WGS sequence"/>
</dbReference>
<name>A0ABW5NJU4_9SPHI</name>
<dbReference type="InterPro" id="IPR022134">
    <property type="entry name" value="DUF3667"/>
</dbReference>
<dbReference type="EMBL" id="JBHUMA010000006">
    <property type="protein sequence ID" value="MFD2598893.1"/>
    <property type="molecule type" value="Genomic_DNA"/>
</dbReference>
<evidence type="ECO:0000313" key="2">
    <source>
        <dbReference type="EMBL" id="MFD2598893.1"/>
    </source>
</evidence>
<feature type="transmembrane region" description="Helical" evidence="1">
    <location>
        <begin position="197"/>
        <end position="215"/>
    </location>
</feature>
<feature type="transmembrane region" description="Helical" evidence="1">
    <location>
        <begin position="162"/>
        <end position="185"/>
    </location>
</feature>
<protein>
    <submittedName>
        <fullName evidence="2">DUF3667 domain-containing protein</fullName>
    </submittedName>
</protein>
<dbReference type="RefSeq" id="WP_380869023.1">
    <property type="nucleotide sequence ID" value="NZ_JBHUMA010000006.1"/>
</dbReference>
<keyword evidence="1" id="KW-0812">Transmembrane</keyword>
<feature type="transmembrane region" description="Helical" evidence="1">
    <location>
        <begin position="133"/>
        <end position="150"/>
    </location>
</feature>
<sequence>MKNKNCLNCGEELINKYCSHCGQKSDTHRITFKNFIFHDVLHGTFHIDKGILFTAKQALIRPGKAALDYISGKRKPYYNVFLLILLTIGLMLFLRHYYSEIMIEQGRAYVKGTRGLNEASQKMDYIFSQKNKIVIFLFVPFAALNSYVLFRRKQLNLSEHTIIAGMILLGILLFSTFGNAIFYLNLFIDFSSTVTDLVSTTIISLIFLYIIYGYFNAFGNNYSRLGFSYRILLFFLLLFAEVIILLLITIGIVTNWEFGAIKLTPFN</sequence>
<dbReference type="Pfam" id="PF12412">
    <property type="entry name" value="DUF3667"/>
    <property type="match status" value="1"/>
</dbReference>
<accession>A0ABW5NJU4</accession>
<evidence type="ECO:0000256" key="1">
    <source>
        <dbReference type="SAM" id="Phobius"/>
    </source>
</evidence>
<organism evidence="2 3">
    <name type="scientific">Sphingobacterium corticis</name>
    <dbReference type="NCBI Taxonomy" id="1812823"/>
    <lineage>
        <taxon>Bacteria</taxon>
        <taxon>Pseudomonadati</taxon>
        <taxon>Bacteroidota</taxon>
        <taxon>Sphingobacteriia</taxon>
        <taxon>Sphingobacteriales</taxon>
        <taxon>Sphingobacteriaceae</taxon>
        <taxon>Sphingobacterium</taxon>
    </lineage>
</organism>
<keyword evidence="1" id="KW-0472">Membrane</keyword>
<keyword evidence="3" id="KW-1185">Reference proteome</keyword>
<keyword evidence="1" id="KW-1133">Transmembrane helix</keyword>
<evidence type="ECO:0000313" key="3">
    <source>
        <dbReference type="Proteomes" id="UP001597393"/>
    </source>
</evidence>
<feature type="transmembrane region" description="Helical" evidence="1">
    <location>
        <begin position="77"/>
        <end position="98"/>
    </location>
</feature>
<proteinExistence type="predicted"/>